<dbReference type="InterPro" id="IPR051257">
    <property type="entry name" value="Diverse_CBS-Domain"/>
</dbReference>
<dbReference type="InterPro" id="IPR000644">
    <property type="entry name" value="CBS_dom"/>
</dbReference>
<dbReference type="PROSITE" id="PS51371">
    <property type="entry name" value="CBS"/>
    <property type="match status" value="2"/>
</dbReference>
<gene>
    <name evidence="3" type="ORF">UFOPK2842_00966</name>
</gene>
<keyword evidence="1" id="KW-0129">CBS domain</keyword>
<accession>A0A6J6URE3</accession>
<dbReference type="Pfam" id="PF00571">
    <property type="entry name" value="CBS"/>
    <property type="match status" value="2"/>
</dbReference>
<dbReference type="SMART" id="SM00116">
    <property type="entry name" value="CBS"/>
    <property type="match status" value="2"/>
</dbReference>
<feature type="domain" description="CBS" evidence="2">
    <location>
        <begin position="84"/>
        <end position="140"/>
    </location>
</feature>
<sequence>MEALSSKGLQMDISSIIAGKSVETISASSSIQDLVNSLNSHHVGALVVSSDGKKIDGIVSERDVVRAMPGKLDELIKMHVRDIMTTVVRTCTVDSTISELMNLMTEQRIRHVPVVDSNGELISIVSIGDVVKVHVSELDSERQALRDYVSRVN</sequence>
<feature type="domain" description="CBS" evidence="2">
    <location>
        <begin position="18"/>
        <end position="74"/>
    </location>
</feature>
<evidence type="ECO:0000313" key="3">
    <source>
        <dbReference type="EMBL" id="CAB4761578.1"/>
    </source>
</evidence>
<organism evidence="3">
    <name type="scientific">freshwater metagenome</name>
    <dbReference type="NCBI Taxonomy" id="449393"/>
    <lineage>
        <taxon>unclassified sequences</taxon>
        <taxon>metagenomes</taxon>
        <taxon>ecological metagenomes</taxon>
    </lineage>
</organism>
<evidence type="ECO:0000256" key="1">
    <source>
        <dbReference type="ARBA" id="ARBA00023122"/>
    </source>
</evidence>
<dbReference type="PANTHER" id="PTHR43080:SF2">
    <property type="entry name" value="CBS DOMAIN-CONTAINING PROTEIN"/>
    <property type="match status" value="1"/>
</dbReference>
<dbReference type="PANTHER" id="PTHR43080">
    <property type="entry name" value="CBS DOMAIN-CONTAINING PROTEIN CBSX3, MITOCHONDRIAL"/>
    <property type="match status" value="1"/>
</dbReference>
<evidence type="ECO:0000259" key="2">
    <source>
        <dbReference type="PROSITE" id="PS51371"/>
    </source>
</evidence>
<proteinExistence type="predicted"/>
<dbReference type="SUPFAM" id="SSF54631">
    <property type="entry name" value="CBS-domain pair"/>
    <property type="match status" value="1"/>
</dbReference>
<dbReference type="InterPro" id="IPR046342">
    <property type="entry name" value="CBS_dom_sf"/>
</dbReference>
<dbReference type="AlphaFoldDB" id="A0A6J6URE3"/>
<dbReference type="Gene3D" id="3.10.580.10">
    <property type="entry name" value="CBS-domain"/>
    <property type="match status" value="1"/>
</dbReference>
<reference evidence="3" key="1">
    <citation type="submission" date="2020-05" db="EMBL/GenBank/DDBJ databases">
        <authorList>
            <person name="Chiriac C."/>
            <person name="Salcher M."/>
            <person name="Ghai R."/>
            <person name="Kavagutti S V."/>
        </authorList>
    </citation>
    <scope>NUCLEOTIDE SEQUENCE</scope>
</reference>
<name>A0A6J6URE3_9ZZZZ</name>
<dbReference type="CDD" id="cd04623">
    <property type="entry name" value="CBS_pair_bac_euk"/>
    <property type="match status" value="1"/>
</dbReference>
<dbReference type="EMBL" id="CAEZZI010000110">
    <property type="protein sequence ID" value="CAB4761578.1"/>
    <property type="molecule type" value="Genomic_DNA"/>
</dbReference>
<dbReference type="InterPro" id="IPR044725">
    <property type="entry name" value="CBSX3_CBS_dom"/>
</dbReference>
<protein>
    <submittedName>
        <fullName evidence="3">Unannotated protein</fullName>
    </submittedName>
</protein>